<protein>
    <submittedName>
        <fullName evidence="4">Maltose O-acetyltransferase</fullName>
        <ecNumber evidence="4">2.3.1.79</ecNumber>
    </submittedName>
</protein>
<dbReference type="InterPro" id="IPR024688">
    <property type="entry name" value="Mac_dom"/>
</dbReference>
<dbReference type="EC" id="2.3.1.79" evidence="4"/>
<evidence type="ECO:0000259" key="3">
    <source>
        <dbReference type="SMART" id="SM01266"/>
    </source>
</evidence>
<evidence type="ECO:0000256" key="1">
    <source>
        <dbReference type="ARBA" id="ARBA00007274"/>
    </source>
</evidence>
<feature type="domain" description="Maltose/galactoside acetyltransferase" evidence="3">
    <location>
        <begin position="6"/>
        <end position="46"/>
    </location>
</feature>
<comment type="similarity">
    <text evidence="1">Belongs to the transferase hexapeptide repeat family.</text>
</comment>
<dbReference type="GO" id="GO:0008925">
    <property type="term" value="F:maltose O-acetyltransferase activity"/>
    <property type="evidence" value="ECO:0007669"/>
    <property type="project" value="UniProtKB-EC"/>
</dbReference>
<keyword evidence="2 4" id="KW-0808">Transferase</keyword>
<sequence>MSRTEKEKMLAGELYTASAPEIQADQQAAREWMQRFNARMDMPLGERYRPRLDGALAIFFCDYDYNITLDAGMFMNYNCTILDVVSVEIGDMTQIATGAQILTADHPRDPAVRATGLELGRPIRIGRNVWIGAGISSHATFRRARRRWGIRRGWA</sequence>
<dbReference type="PANTHER" id="PTHR23416">
    <property type="entry name" value="SIALIC ACID SYNTHASE-RELATED"/>
    <property type="match status" value="1"/>
</dbReference>
<evidence type="ECO:0000313" key="5">
    <source>
        <dbReference type="Proteomes" id="UP000242951"/>
    </source>
</evidence>
<keyword evidence="4" id="KW-0012">Acyltransferase</keyword>
<dbReference type="SUPFAM" id="SSF51161">
    <property type="entry name" value="Trimeric LpxA-like enzymes"/>
    <property type="match status" value="1"/>
</dbReference>
<dbReference type="InterPro" id="IPR051159">
    <property type="entry name" value="Hexapeptide_acetyltransf"/>
</dbReference>
<dbReference type="PANTHER" id="PTHR23416:SF23">
    <property type="entry name" value="ACETYLTRANSFERASE C18B11.09C-RELATED"/>
    <property type="match status" value="1"/>
</dbReference>
<dbReference type="Pfam" id="PF12464">
    <property type="entry name" value="Mac"/>
    <property type="match status" value="1"/>
</dbReference>
<evidence type="ECO:0000256" key="2">
    <source>
        <dbReference type="ARBA" id="ARBA00022679"/>
    </source>
</evidence>
<dbReference type="Proteomes" id="UP000242951">
    <property type="component" value="Unassembled WGS sequence"/>
</dbReference>
<comment type="caution">
    <text evidence="4">The sequence shown here is derived from an EMBL/GenBank/DDBJ whole genome shotgun (WGS) entry which is preliminary data.</text>
</comment>
<accession>A0ABR5HP04</accession>
<dbReference type="InterPro" id="IPR011004">
    <property type="entry name" value="Trimer_LpxA-like_sf"/>
</dbReference>
<proteinExistence type="inferred from homology"/>
<gene>
    <name evidence="4" type="ORF">BPMI_03041</name>
</gene>
<dbReference type="SMART" id="SM01266">
    <property type="entry name" value="Mac"/>
    <property type="match status" value="1"/>
</dbReference>
<organism evidence="4 5">
    <name type="scientific">Candidatus Burkholderia pumila</name>
    <dbReference type="NCBI Taxonomy" id="1090375"/>
    <lineage>
        <taxon>Bacteria</taxon>
        <taxon>Pseudomonadati</taxon>
        <taxon>Pseudomonadota</taxon>
        <taxon>Betaproteobacteria</taxon>
        <taxon>Burkholderiales</taxon>
        <taxon>Burkholderiaceae</taxon>
        <taxon>Burkholderia</taxon>
    </lineage>
</organism>
<evidence type="ECO:0000313" key="4">
    <source>
        <dbReference type="EMBL" id="KMQ81117.1"/>
    </source>
</evidence>
<dbReference type="EMBL" id="LELG01000010">
    <property type="protein sequence ID" value="KMQ81117.1"/>
    <property type="molecule type" value="Genomic_DNA"/>
</dbReference>
<name>A0ABR5HP04_9BURK</name>
<keyword evidence="5" id="KW-1185">Reference proteome</keyword>
<reference evidence="4 5" key="1">
    <citation type="submission" date="2015-06" db="EMBL/GenBank/DDBJ databases">
        <title>Comparative genomics of Burkholderia leaf nodule symbionts.</title>
        <authorList>
            <person name="Carlier A."/>
            <person name="Eberl L."/>
            <person name="Pinto-Carbo M."/>
        </authorList>
    </citation>
    <scope>NUCLEOTIDE SEQUENCE [LARGE SCALE GENOMIC DNA]</scope>
    <source>
        <strain evidence="4 5">UZHbot3</strain>
    </source>
</reference>
<dbReference type="Gene3D" id="2.160.10.10">
    <property type="entry name" value="Hexapeptide repeat proteins"/>
    <property type="match status" value="1"/>
</dbReference>